<keyword evidence="2" id="KW-1185">Reference proteome</keyword>
<dbReference type="EMBL" id="JAHUTI010062486">
    <property type="protein sequence ID" value="MED6252775.1"/>
    <property type="molecule type" value="Genomic_DNA"/>
</dbReference>
<gene>
    <name evidence="1" type="ORF">ATANTOWER_016825</name>
</gene>
<dbReference type="Proteomes" id="UP001345963">
    <property type="component" value="Unassembled WGS sequence"/>
</dbReference>
<proteinExistence type="predicted"/>
<reference evidence="1 2" key="1">
    <citation type="submission" date="2021-07" db="EMBL/GenBank/DDBJ databases">
        <authorList>
            <person name="Palmer J.M."/>
        </authorList>
    </citation>
    <scope>NUCLEOTIDE SEQUENCE [LARGE SCALE GENOMIC DNA]</scope>
    <source>
        <strain evidence="1 2">AT_MEX2019</strain>
        <tissue evidence="1">Muscle</tissue>
    </source>
</reference>
<evidence type="ECO:0008006" key="3">
    <source>
        <dbReference type="Google" id="ProtNLM"/>
    </source>
</evidence>
<comment type="caution">
    <text evidence="1">The sequence shown here is derived from an EMBL/GenBank/DDBJ whole genome shotgun (WGS) entry which is preliminary data.</text>
</comment>
<name>A0ABU7BT75_9TELE</name>
<sequence>MVGLSSIAVEAVEVLVKELGVLLKMLDQEKLSKSTQEKKTSVWNLLQQIQTTGQGKYTEINMVSVGC</sequence>
<evidence type="ECO:0000313" key="2">
    <source>
        <dbReference type="Proteomes" id="UP001345963"/>
    </source>
</evidence>
<evidence type="ECO:0000313" key="1">
    <source>
        <dbReference type="EMBL" id="MED6252775.1"/>
    </source>
</evidence>
<organism evidence="1 2">
    <name type="scientific">Ataeniobius toweri</name>
    <dbReference type="NCBI Taxonomy" id="208326"/>
    <lineage>
        <taxon>Eukaryota</taxon>
        <taxon>Metazoa</taxon>
        <taxon>Chordata</taxon>
        <taxon>Craniata</taxon>
        <taxon>Vertebrata</taxon>
        <taxon>Euteleostomi</taxon>
        <taxon>Actinopterygii</taxon>
        <taxon>Neopterygii</taxon>
        <taxon>Teleostei</taxon>
        <taxon>Neoteleostei</taxon>
        <taxon>Acanthomorphata</taxon>
        <taxon>Ovalentaria</taxon>
        <taxon>Atherinomorphae</taxon>
        <taxon>Cyprinodontiformes</taxon>
        <taxon>Goodeidae</taxon>
        <taxon>Ataeniobius</taxon>
    </lineage>
</organism>
<accession>A0ABU7BT75</accession>
<protein>
    <recommendedName>
        <fullName evidence="3">RPW8 domain-containing protein</fullName>
    </recommendedName>
</protein>